<evidence type="ECO:0000256" key="4">
    <source>
        <dbReference type="ARBA" id="ARBA00022723"/>
    </source>
</evidence>
<dbReference type="EC" id="1.16.3.1" evidence="6"/>
<sequence>MDKAARREKVIEALNHARSMELYAISQYMTQHYALDDMDYGELAKNMKLIAIDEMRHAEQFAERIKELGGEPTTDLADQVRKGQDVRTIFPFDSDVEDDTIDKYNQFLAVCREMGDNTSAKLLENIIDEEQEHANHFDNVAGHIADLGDSYLSKIAGTPASTGAASKGFVSSSSEG</sequence>
<comment type="similarity">
    <text evidence="1 6">Belongs to the bacterioferritin family.</text>
</comment>
<reference evidence="9 12" key="2">
    <citation type="submission" date="2019-04" db="EMBL/GenBank/DDBJ databases">
        <title>Isolation and culture of sulfate reducing bacteria from the cold seep of the South China Sea.</title>
        <authorList>
            <person name="Sun C."/>
            <person name="Liu R."/>
        </authorList>
    </citation>
    <scope>NUCLEOTIDE SEQUENCE [LARGE SCALE GENOMIC DNA]</scope>
    <source>
        <strain evidence="9 12">CS1</strain>
    </source>
</reference>
<feature type="binding site" evidence="7">
    <location>
        <position position="57"/>
    </location>
    <ligand>
        <name>Fe cation</name>
        <dbReference type="ChEBI" id="CHEBI:24875"/>
        <label>1</label>
    </ligand>
</feature>
<gene>
    <name evidence="10" type="ORF">DQK91_16975</name>
    <name evidence="9" type="ORF">E8L03_18575</name>
</gene>
<feature type="binding site" evidence="7">
    <location>
        <position position="54"/>
    </location>
    <ligand>
        <name>Fe cation</name>
        <dbReference type="ChEBI" id="CHEBI:24875"/>
        <label>2</label>
    </ligand>
</feature>
<evidence type="ECO:0000256" key="2">
    <source>
        <dbReference type="ARBA" id="ARBA00022434"/>
    </source>
</evidence>
<evidence type="ECO:0000256" key="5">
    <source>
        <dbReference type="ARBA" id="ARBA00023004"/>
    </source>
</evidence>
<keyword evidence="12" id="KW-1185">Reference proteome</keyword>
<feature type="binding site" evidence="7">
    <location>
        <position position="21"/>
    </location>
    <ligand>
        <name>Fe cation</name>
        <dbReference type="ChEBI" id="CHEBI:24875"/>
        <label>1</label>
    </ligand>
</feature>
<evidence type="ECO:0000313" key="10">
    <source>
        <dbReference type="EMBL" id="TVM31948.1"/>
    </source>
</evidence>
<dbReference type="InterPro" id="IPR012347">
    <property type="entry name" value="Ferritin-like"/>
</dbReference>
<feature type="domain" description="Ferritin-like diiron" evidence="8">
    <location>
        <begin position="4"/>
        <end position="148"/>
    </location>
</feature>
<evidence type="ECO:0000313" key="9">
    <source>
        <dbReference type="EMBL" id="QJT11415.1"/>
    </source>
</evidence>
<reference evidence="10 11" key="1">
    <citation type="submission" date="2018-06" db="EMBL/GenBank/DDBJ databases">
        <title>Complete genome of Desulfovibrio marinus P48SEP.</title>
        <authorList>
            <person name="Crispim J.S."/>
            <person name="Vidigal P.M.P."/>
            <person name="Silva L.C.F."/>
            <person name="Araujo L.C."/>
            <person name="Laguardia C.N."/>
            <person name="Dias R.S."/>
            <person name="Sousa M.P."/>
            <person name="Paula S.O."/>
            <person name="Silva C."/>
        </authorList>
    </citation>
    <scope>NUCLEOTIDE SEQUENCE [LARGE SCALE GENOMIC DNA]</scope>
    <source>
        <strain evidence="10 11">P48SEP</strain>
    </source>
</reference>
<dbReference type="Pfam" id="PF00210">
    <property type="entry name" value="Ferritin"/>
    <property type="match status" value="1"/>
</dbReference>
<dbReference type="InterPro" id="IPR009040">
    <property type="entry name" value="Ferritin-like_diiron"/>
</dbReference>
<accession>A0A6P1ZEG7</accession>
<dbReference type="GO" id="GO:0005829">
    <property type="term" value="C:cytosol"/>
    <property type="evidence" value="ECO:0007669"/>
    <property type="project" value="TreeGrafter"/>
</dbReference>
<proteinExistence type="inferred from homology"/>
<dbReference type="InterPro" id="IPR008331">
    <property type="entry name" value="Ferritin_DPS_dom"/>
</dbReference>
<dbReference type="AlphaFoldDB" id="A0A6P1ZEG7"/>
<comment type="function">
    <text evidence="6">Iron-storage protein, whose ferroxidase center binds Fe(2+), oxidizes it using dioxygen to Fe(3+), and participates in the subsequent Fe(3+) oxide mineral core formation within the central cavity of the BFR protein shell.</text>
</comment>
<keyword evidence="2 6" id="KW-0409">Iron storage</keyword>
<protein>
    <recommendedName>
        <fullName evidence="6">Bacterioferritin</fullName>
        <ecNumber evidence="6">1.16.3.1</ecNumber>
    </recommendedName>
</protein>
<dbReference type="InterPro" id="IPR002024">
    <property type="entry name" value="Bacterioferritin"/>
</dbReference>
<keyword evidence="4 6" id="KW-0479">Metal-binding</keyword>
<dbReference type="GO" id="GO:0006826">
    <property type="term" value="P:iron ion transport"/>
    <property type="evidence" value="ECO:0007669"/>
    <property type="project" value="InterPro"/>
</dbReference>
<dbReference type="GO" id="GO:0020037">
    <property type="term" value="F:heme binding"/>
    <property type="evidence" value="ECO:0007669"/>
    <property type="project" value="TreeGrafter"/>
</dbReference>
<dbReference type="Proteomes" id="UP000434052">
    <property type="component" value="Unassembled WGS sequence"/>
</dbReference>
<dbReference type="PRINTS" id="PR00601">
    <property type="entry name" value="BACFERRITIN"/>
</dbReference>
<evidence type="ECO:0000256" key="7">
    <source>
        <dbReference type="PIRSR" id="PIRSR002560-1"/>
    </source>
</evidence>
<dbReference type="Proteomes" id="UP000503251">
    <property type="component" value="Chromosome"/>
</dbReference>
<evidence type="ECO:0000256" key="1">
    <source>
        <dbReference type="ARBA" id="ARBA00008093"/>
    </source>
</evidence>
<dbReference type="PANTHER" id="PTHR30295">
    <property type="entry name" value="BACTERIOFERRITIN"/>
    <property type="match status" value="1"/>
</dbReference>
<dbReference type="EMBL" id="QMIF01000013">
    <property type="protein sequence ID" value="TVM31948.1"/>
    <property type="molecule type" value="Genomic_DNA"/>
</dbReference>
<feature type="binding site" evidence="7">
    <location>
        <position position="133"/>
    </location>
    <ligand>
        <name>Fe cation</name>
        <dbReference type="ChEBI" id="CHEBI:24875"/>
        <label>2</label>
    </ligand>
</feature>
<evidence type="ECO:0000259" key="8">
    <source>
        <dbReference type="PROSITE" id="PS50905"/>
    </source>
</evidence>
<dbReference type="CDD" id="cd00907">
    <property type="entry name" value="Bacterioferritin"/>
    <property type="match status" value="1"/>
</dbReference>
<feature type="binding site" evidence="7">
    <location>
        <position position="130"/>
    </location>
    <ligand>
        <name>Fe cation</name>
        <dbReference type="ChEBI" id="CHEBI:24875"/>
        <label>2</label>
    </ligand>
</feature>
<dbReference type="InterPro" id="IPR009078">
    <property type="entry name" value="Ferritin-like_SF"/>
</dbReference>
<dbReference type="OrthoDB" id="9800505at2"/>
<dbReference type="GO" id="GO:0006879">
    <property type="term" value="P:intracellular iron ion homeostasis"/>
    <property type="evidence" value="ECO:0007669"/>
    <property type="project" value="UniProtKB-KW"/>
</dbReference>
<name>A0A6P1ZEG7_9BACT</name>
<dbReference type="SUPFAM" id="SSF47240">
    <property type="entry name" value="Ferritin-like"/>
    <property type="match status" value="1"/>
</dbReference>
<comment type="catalytic activity">
    <reaction evidence="6">
        <text>4 Fe(2+) + O2 + 4 H(+) = 4 Fe(3+) + 2 H2O</text>
        <dbReference type="Rhea" id="RHEA:11148"/>
        <dbReference type="ChEBI" id="CHEBI:15377"/>
        <dbReference type="ChEBI" id="CHEBI:15378"/>
        <dbReference type="ChEBI" id="CHEBI:15379"/>
        <dbReference type="ChEBI" id="CHEBI:29033"/>
        <dbReference type="ChEBI" id="CHEBI:29034"/>
        <dbReference type="EC" id="1.16.3.1"/>
    </reaction>
</comment>
<evidence type="ECO:0000256" key="6">
    <source>
        <dbReference type="PIRNR" id="PIRNR002560"/>
    </source>
</evidence>
<feature type="binding site" evidence="7">
    <location>
        <position position="53"/>
    </location>
    <ligand>
        <name>Fe cation</name>
        <dbReference type="ChEBI" id="CHEBI:24875"/>
        <label>3</label>
    </ligand>
</feature>
<dbReference type="GO" id="GO:0004322">
    <property type="term" value="F:ferroxidase activity"/>
    <property type="evidence" value="ECO:0007669"/>
    <property type="project" value="UniProtKB-EC"/>
</dbReference>
<evidence type="ECO:0000313" key="11">
    <source>
        <dbReference type="Proteomes" id="UP000434052"/>
    </source>
</evidence>
<feature type="binding site" evidence="7">
    <location>
        <position position="54"/>
    </location>
    <ligand>
        <name>Fe cation</name>
        <dbReference type="ChEBI" id="CHEBI:24875"/>
        <label>1</label>
    </ligand>
</feature>
<organism evidence="10 11">
    <name type="scientific">Oceanidesulfovibrio marinus</name>
    <dbReference type="NCBI Taxonomy" id="370038"/>
    <lineage>
        <taxon>Bacteria</taxon>
        <taxon>Pseudomonadati</taxon>
        <taxon>Thermodesulfobacteriota</taxon>
        <taxon>Desulfovibrionia</taxon>
        <taxon>Desulfovibrionales</taxon>
        <taxon>Desulfovibrionaceae</taxon>
        <taxon>Oceanidesulfovibrio</taxon>
    </lineage>
</organism>
<dbReference type="PROSITE" id="PS50905">
    <property type="entry name" value="FERRITIN_LIKE"/>
    <property type="match status" value="1"/>
</dbReference>
<dbReference type="GO" id="GO:0008199">
    <property type="term" value="F:ferric iron binding"/>
    <property type="evidence" value="ECO:0007669"/>
    <property type="project" value="InterPro"/>
</dbReference>
<keyword evidence="5 6" id="KW-0408">Iron</keyword>
<dbReference type="EMBL" id="CP039543">
    <property type="protein sequence ID" value="QJT11415.1"/>
    <property type="molecule type" value="Genomic_DNA"/>
</dbReference>
<evidence type="ECO:0000256" key="3">
    <source>
        <dbReference type="ARBA" id="ARBA00022617"/>
    </source>
</evidence>
<keyword evidence="3" id="KW-0349">Heme</keyword>
<dbReference type="PANTHER" id="PTHR30295:SF0">
    <property type="entry name" value="BACTERIOFERRITIN"/>
    <property type="match status" value="1"/>
</dbReference>
<dbReference type="Gene3D" id="1.20.1260.10">
    <property type="match status" value="1"/>
</dbReference>
<feature type="binding site" description="axial binding residue" evidence="7">
    <location>
        <position position="55"/>
    </location>
    <ligand>
        <name>heme b</name>
        <dbReference type="ChEBI" id="CHEBI:60344"/>
        <note>ligand shared between dimeric partners</note>
    </ligand>
    <ligandPart>
        <name>Fe</name>
        <dbReference type="ChEBI" id="CHEBI:18248"/>
    </ligandPart>
</feature>
<evidence type="ECO:0000313" key="12">
    <source>
        <dbReference type="Proteomes" id="UP000503251"/>
    </source>
</evidence>
<feature type="binding site" evidence="7">
    <location>
        <position position="130"/>
    </location>
    <ligand>
        <name>Fe cation</name>
        <dbReference type="ChEBI" id="CHEBI:24875"/>
        <label>1</label>
    </ligand>
</feature>
<feature type="binding site" evidence="7">
    <location>
        <position position="97"/>
    </location>
    <ligand>
        <name>Fe cation</name>
        <dbReference type="ChEBI" id="CHEBI:24875"/>
        <label>2</label>
    </ligand>
</feature>
<dbReference type="PIRSF" id="PIRSF002560">
    <property type="entry name" value="Bacterioferritin"/>
    <property type="match status" value="1"/>
</dbReference>